<proteinExistence type="predicted"/>
<organism evidence="2">
    <name type="scientific">bioreactor metagenome</name>
    <dbReference type="NCBI Taxonomy" id="1076179"/>
    <lineage>
        <taxon>unclassified sequences</taxon>
        <taxon>metagenomes</taxon>
        <taxon>ecological metagenomes</taxon>
    </lineage>
</organism>
<evidence type="ECO:0000313" key="2">
    <source>
        <dbReference type="EMBL" id="MPM72958.1"/>
    </source>
</evidence>
<dbReference type="InterPro" id="IPR043168">
    <property type="entry name" value="DegV_C"/>
</dbReference>
<dbReference type="InterPro" id="IPR003797">
    <property type="entry name" value="DegV"/>
</dbReference>
<dbReference type="PANTHER" id="PTHR33434:SF3">
    <property type="entry name" value="DEGV DOMAIN-CONTAINING PROTEIN YITS"/>
    <property type="match status" value="1"/>
</dbReference>
<name>A0A645C6F9_9ZZZZ</name>
<dbReference type="PANTHER" id="PTHR33434">
    <property type="entry name" value="DEGV DOMAIN-CONTAINING PROTEIN DR_1986-RELATED"/>
    <property type="match status" value="1"/>
</dbReference>
<accession>A0A645C6F9</accession>
<reference evidence="2" key="1">
    <citation type="submission" date="2019-08" db="EMBL/GenBank/DDBJ databases">
        <authorList>
            <person name="Kucharzyk K."/>
            <person name="Murdoch R.W."/>
            <person name="Higgins S."/>
            <person name="Loffler F."/>
        </authorList>
    </citation>
    <scope>NUCLEOTIDE SEQUENCE</scope>
</reference>
<sequence>MPNFVLTCCSTADMPKTYFEERNIPYACFHFLLNGKEYFDDIGISMPIDEFYLRIKEGAQPTTSQVNASQYIDMFEPILMSGKDIIHITLSSGISGTYNSCTVAADELKIKFPERKLIVIDSLCASSGYGLLVDYAADLRDADKSIEEAAELIENSKLHIHHWFFSTDLTSYFRGGRITKTSAFFGSLLNICPLLNMNSEGKLIPRDKYRGLKKVTSQMVSRMEQFAENGTQYDGKCFISQSACYDDAKYVAELIESTFPNLKGKVLINNIGTVIGSHTGPGTIALFFFGSSRTL</sequence>
<dbReference type="SUPFAM" id="SSF82549">
    <property type="entry name" value="DAK1/DegV-like"/>
    <property type="match status" value="1"/>
</dbReference>
<gene>
    <name evidence="2" type="ORF">SDC9_119934</name>
</gene>
<protein>
    <submittedName>
        <fullName evidence="2">Fatty acid-binding protein</fullName>
    </submittedName>
</protein>
<dbReference type="InterPro" id="IPR050270">
    <property type="entry name" value="DegV_domain_contain"/>
</dbReference>
<keyword evidence="1" id="KW-0446">Lipid-binding</keyword>
<dbReference type="Gene3D" id="3.40.50.10170">
    <property type="match status" value="1"/>
</dbReference>
<dbReference type="Pfam" id="PF02645">
    <property type="entry name" value="DegV"/>
    <property type="match status" value="1"/>
</dbReference>
<dbReference type="EMBL" id="VSSQ01025064">
    <property type="protein sequence ID" value="MPM72958.1"/>
    <property type="molecule type" value="Genomic_DNA"/>
</dbReference>
<dbReference type="NCBIfam" id="TIGR00762">
    <property type="entry name" value="DegV"/>
    <property type="match status" value="1"/>
</dbReference>
<evidence type="ECO:0000256" key="1">
    <source>
        <dbReference type="ARBA" id="ARBA00023121"/>
    </source>
</evidence>
<dbReference type="Gene3D" id="3.30.1180.10">
    <property type="match status" value="1"/>
</dbReference>
<comment type="caution">
    <text evidence="2">The sequence shown here is derived from an EMBL/GenBank/DDBJ whole genome shotgun (WGS) entry which is preliminary data.</text>
</comment>
<dbReference type="PROSITE" id="PS51482">
    <property type="entry name" value="DEGV"/>
    <property type="match status" value="1"/>
</dbReference>
<dbReference type="GO" id="GO:0008289">
    <property type="term" value="F:lipid binding"/>
    <property type="evidence" value="ECO:0007669"/>
    <property type="project" value="UniProtKB-KW"/>
</dbReference>
<dbReference type="AlphaFoldDB" id="A0A645C6F9"/>